<evidence type="ECO:0000313" key="2">
    <source>
        <dbReference type="Proteomes" id="UP001224775"/>
    </source>
</evidence>
<dbReference type="Gene3D" id="1.25.10.10">
    <property type="entry name" value="Leucine-rich Repeat Variant"/>
    <property type="match status" value="2"/>
</dbReference>
<dbReference type="EMBL" id="JATAAI010000032">
    <property type="protein sequence ID" value="KAK1735813.1"/>
    <property type="molecule type" value="Genomic_DNA"/>
</dbReference>
<keyword evidence="2" id="KW-1185">Reference proteome</keyword>
<name>A0AAD8XYJ6_9STRA</name>
<dbReference type="Proteomes" id="UP001224775">
    <property type="component" value="Unassembled WGS sequence"/>
</dbReference>
<dbReference type="PANTHER" id="PTHR16216:SF2">
    <property type="entry name" value="DYNEIN AXONEMAL ASSEMBLY FACTOR 5"/>
    <property type="match status" value="1"/>
</dbReference>
<proteinExistence type="predicted"/>
<evidence type="ECO:0000313" key="1">
    <source>
        <dbReference type="EMBL" id="KAK1735813.1"/>
    </source>
</evidence>
<reference evidence="1" key="1">
    <citation type="submission" date="2023-06" db="EMBL/GenBank/DDBJ databases">
        <title>Survivors Of The Sea: Transcriptome response of Skeletonema marinoi to long-term dormancy.</title>
        <authorList>
            <person name="Pinder M.I.M."/>
            <person name="Kourtchenko O."/>
            <person name="Robertson E.K."/>
            <person name="Larsson T."/>
            <person name="Maumus F."/>
            <person name="Osuna-Cruz C.M."/>
            <person name="Vancaester E."/>
            <person name="Stenow R."/>
            <person name="Vandepoele K."/>
            <person name="Ploug H."/>
            <person name="Bruchert V."/>
            <person name="Godhe A."/>
            <person name="Topel M."/>
        </authorList>
    </citation>
    <scope>NUCLEOTIDE SEQUENCE</scope>
    <source>
        <strain evidence="1">R05AC</strain>
    </source>
</reference>
<sequence length="969" mass="105898">MTTLATASSELLSISSKDSAACTRVLTRWKSEILPTASTDEILQLFTCSQSKEVSVLSTLLAMINDELAFITTEGHRESSVEILRGLLQRAFGQQKAYQEDHIGSLQSLFQQCSHLFGRRMSRQDGSTDHQGFHGSSMTSLEQSEHIRLSLVELMSELGSYLITRSVPVESIGQAASCICQTLADHVFVDPFPDIILASCTLVQETLAKLCPTSVELHATDLLLQLAGRDVKHCLFRNRRSKIRSEAVVTSSAIVLCCQDSDSSNLSSLQEALQSILLPGWEELVKMDSAVSVRVAALNAVGMTTKQFDWTYSPDELTSFVESKALSLFVLGASDGNTQVQESAIQQMINALNCGSHNGQGWNVPWNVIKRYFHPVMEAILASCSFSWSTCKDRVRSLEALQVFFSFAITILDSNVVTDQSSSTLLPRMQPIVECLRKNIVSEEKDVLQPFSTTDQAALTACSILGGSDTCSTLVLDMLVASSEDKIELSKDAIAIISSPREAASTMLLLSRMVKGMICNEDTAAILRRVDPTLSISTPNWIYTSPSSMATITTLLSHTSVTNCVAANPSLAWALLDTVSEVVKCCKHHLSIGEDCHEGSWTLKEESVLEILIGIVHLLGCPEAYGLSAQANEILHEFSSCFLCDADSDDTKRSLLDAHFRKLVLKITAAAESTFPWKESDAAFSAMTALLRTVEGSTVSNNFEVVAPFFMHHMSSTEIAKEGEPEEYSLRITLMSVLQCILSDKTFHSLEDVSVPKISPTDIILSLVLPNLVWRAGGLASALRKLSVATVFSLLCHMKGIAEASALHSDILAQLIPVLHSCLEDTEPSTRELACVCLSLVLEQSSSEMIQAIWETNARIVDTLQSSLLSLLDDNHNPTRLAACRALKSFLTLRSPSEKVVSSLIVHLDDDEQEVKEQVHLVLETILQEEKARDRGAKVLATANRCLKGALHTHRDGSYCSSLLGLLEG</sequence>
<organism evidence="1 2">
    <name type="scientific">Skeletonema marinoi</name>
    <dbReference type="NCBI Taxonomy" id="267567"/>
    <lineage>
        <taxon>Eukaryota</taxon>
        <taxon>Sar</taxon>
        <taxon>Stramenopiles</taxon>
        <taxon>Ochrophyta</taxon>
        <taxon>Bacillariophyta</taxon>
        <taxon>Coscinodiscophyceae</taxon>
        <taxon>Thalassiosirophycidae</taxon>
        <taxon>Thalassiosirales</taxon>
        <taxon>Skeletonemataceae</taxon>
        <taxon>Skeletonema</taxon>
        <taxon>Skeletonema marinoi-dohrnii complex</taxon>
    </lineage>
</organism>
<dbReference type="InterPro" id="IPR052623">
    <property type="entry name" value="DAAF5"/>
</dbReference>
<dbReference type="SUPFAM" id="SSF48371">
    <property type="entry name" value="ARM repeat"/>
    <property type="match status" value="1"/>
</dbReference>
<dbReference type="PANTHER" id="PTHR16216">
    <property type="entry name" value="DYNEIN ASSEMBLY FACTOR 5, AXONEMAL"/>
    <property type="match status" value="1"/>
</dbReference>
<dbReference type="InterPro" id="IPR011989">
    <property type="entry name" value="ARM-like"/>
</dbReference>
<comment type="caution">
    <text evidence="1">The sequence shown here is derived from an EMBL/GenBank/DDBJ whole genome shotgun (WGS) entry which is preliminary data.</text>
</comment>
<gene>
    <name evidence="1" type="ORF">QTG54_013519</name>
</gene>
<accession>A0AAD8XYJ6</accession>
<dbReference type="AlphaFoldDB" id="A0AAD8XYJ6"/>
<protein>
    <submittedName>
        <fullName evidence="1">Dynein axonemal assembly factor 5</fullName>
    </submittedName>
</protein>
<dbReference type="InterPro" id="IPR016024">
    <property type="entry name" value="ARM-type_fold"/>
</dbReference>